<feature type="region of interest" description="Disordered" evidence="1">
    <location>
        <begin position="31"/>
        <end position="86"/>
    </location>
</feature>
<dbReference type="EMBL" id="CATNWA010014510">
    <property type="protein sequence ID" value="CAI9572628.1"/>
    <property type="molecule type" value="Genomic_DNA"/>
</dbReference>
<evidence type="ECO:0000256" key="1">
    <source>
        <dbReference type="SAM" id="MobiDB-lite"/>
    </source>
</evidence>
<comment type="caution">
    <text evidence="2">The sequence shown here is derived from an EMBL/GenBank/DDBJ whole genome shotgun (WGS) entry which is preliminary data.</text>
</comment>
<sequence>MGGQQEGRQRSLQVEQKIGVTSGKAKVEFTAGKAKSRGQGSLLAGQRTGVTVGRTQQRLGVTAGKAKSRGQGSLLAGQRTGVTLGRTQQRLGVTAGRAEDRSHCRENSAEVRGHCWQGRGQGSL</sequence>
<protein>
    <submittedName>
        <fullName evidence="2">Uncharacterized protein</fullName>
    </submittedName>
</protein>
<evidence type="ECO:0000313" key="3">
    <source>
        <dbReference type="Proteomes" id="UP001162483"/>
    </source>
</evidence>
<organism evidence="2 3">
    <name type="scientific">Staurois parvus</name>
    <dbReference type="NCBI Taxonomy" id="386267"/>
    <lineage>
        <taxon>Eukaryota</taxon>
        <taxon>Metazoa</taxon>
        <taxon>Chordata</taxon>
        <taxon>Craniata</taxon>
        <taxon>Vertebrata</taxon>
        <taxon>Euteleostomi</taxon>
        <taxon>Amphibia</taxon>
        <taxon>Batrachia</taxon>
        <taxon>Anura</taxon>
        <taxon>Neobatrachia</taxon>
        <taxon>Ranoidea</taxon>
        <taxon>Ranidae</taxon>
        <taxon>Staurois</taxon>
    </lineage>
</organism>
<gene>
    <name evidence="2" type="ORF">SPARVUS_LOCUS7475935</name>
</gene>
<accession>A0ABN9DMK0</accession>
<name>A0ABN9DMK0_9NEOB</name>
<keyword evidence="3" id="KW-1185">Reference proteome</keyword>
<reference evidence="2" key="1">
    <citation type="submission" date="2023-05" db="EMBL/GenBank/DDBJ databases">
        <authorList>
            <person name="Stuckert A."/>
        </authorList>
    </citation>
    <scope>NUCLEOTIDE SEQUENCE</scope>
</reference>
<proteinExistence type="predicted"/>
<dbReference type="Proteomes" id="UP001162483">
    <property type="component" value="Unassembled WGS sequence"/>
</dbReference>
<evidence type="ECO:0000313" key="2">
    <source>
        <dbReference type="EMBL" id="CAI9572628.1"/>
    </source>
</evidence>